<dbReference type="GO" id="GO:0005886">
    <property type="term" value="C:plasma membrane"/>
    <property type="evidence" value="ECO:0007669"/>
    <property type="project" value="UniProtKB-SubCell"/>
</dbReference>
<gene>
    <name evidence="8" type="ORF">PAT3040_05008</name>
</gene>
<protein>
    <submittedName>
        <fullName evidence="8">Putative AraC family transcriptional regulator</fullName>
    </submittedName>
</protein>
<evidence type="ECO:0000256" key="1">
    <source>
        <dbReference type="ARBA" id="ARBA00004651"/>
    </source>
</evidence>
<dbReference type="Gene3D" id="3.30.450.20">
    <property type="entry name" value="PAS domain"/>
    <property type="match status" value="1"/>
</dbReference>
<evidence type="ECO:0000256" key="6">
    <source>
        <dbReference type="SAM" id="Phobius"/>
    </source>
</evidence>
<dbReference type="CDD" id="cd12912">
    <property type="entry name" value="PDC2_MCP_like"/>
    <property type="match status" value="1"/>
</dbReference>
<dbReference type="InterPro" id="IPR033479">
    <property type="entry name" value="dCache_1"/>
</dbReference>
<reference evidence="8 9" key="1">
    <citation type="submission" date="2017-08" db="EMBL/GenBank/DDBJ databases">
        <title>Substantial Increase in Enzyme Production by Combined Drug-Resistance Mutations in Paenibacillus agaridevorans.</title>
        <authorList>
            <person name="Tanaka Y."/>
            <person name="Funane K."/>
            <person name="Hosaka T."/>
            <person name="Shiwa Y."/>
            <person name="Fujita N."/>
            <person name="Miyazaki T."/>
            <person name="Yoshikawa H."/>
            <person name="Murakami K."/>
            <person name="Kasahara K."/>
            <person name="Inaoka T."/>
            <person name="Hiraga Y."/>
            <person name="Ochi K."/>
        </authorList>
    </citation>
    <scope>NUCLEOTIDE SEQUENCE [LARGE SCALE GENOMIC DNA]</scope>
    <source>
        <strain evidence="8 9">T-3040</strain>
    </source>
</reference>
<sequence length="296" mass="33795">MELLGQVDHKLELTLKHIDKSTIQLLKNDEVIRFFDKDLDEQASQNNAFRISNLIANAINSMDNIFTIDLYSYGKQRLVTGNVLTEEELSNDFRWITGFEQFDGFYEWMSTRKVLINRSSYPVYRDVVTLVRTYPLIHSPGTRRGAVAVNVKEDALYGLIRNTADADGGQTFVVDREGVVVLHSDHNKVGKDISEFSYISRMLKSEGDTGHFTADVEQTLSSVFYVKDDYTGWYIVRSVPESQFTRPLILFRNVLFLLAVVLFVVATVSAAVIGRWTFKPMNRFVQAMRQQLSAPP</sequence>
<evidence type="ECO:0000259" key="7">
    <source>
        <dbReference type="Pfam" id="PF02743"/>
    </source>
</evidence>
<feature type="non-terminal residue" evidence="8">
    <location>
        <position position="296"/>
    </location>
</feature>
<keyword evidence="9" id="KW-1185">Reference proteome</keyword>
<feature type="domain" description="Cache" evidence="7">
    <location>
        <begin position="3"/>
        <end position="236"/>
    </location>
</feature>
<evidence type="ECO:0000313" key="9">
    <source>
        <dbReference type="Proteomes" id="UP000245202"/>
    </source>
</evidence>
<evidence type="ECO:0000256" key="2">
    <source>
        <dbReference type="ARBA" id="ARBA00022475"/>
    </source>
</evidence>
<name>A0A2R5EUC2_9BACL</name>
<keyword evidence="3 6" id="KW-0812">Transmembrane</keyword>
<comment type="subcellular location">
    <subcellularLocation>
        <location evidence="1">Cell membrane</location>
        <topology evidence="1">Multi-pass membrane protein</topology>
    </subcellularLocation>
</comment>
<keyword evidence="5 6" id="KW-0472">Membrane</keyword>
<dbReference type="Proteomes" id="UP000245202">
    <property type="component" value="Unassembled WGS sequence"/>
</dbReference>
<keyword evidence="4 6" id="KW-1133">Transmembrane helix</keyword>
<evidence type="ECO:0000256" key="5">
    <source>
        <dbReference type="ARBA" id="ARBA00023136"/>
    </source>
</evidence>
<organism evidence="8 9">
    <name type="scientific">Paenibacillus agaridevorans</name>
    <dbReference type="NCBI Taxonomy" id="171404"/>
    <lineage>
        <taxon>Bacteria</taxon>
        <taxon>Bacillati</taxon>
        <taxon>Bacillota</taxon>
        <taxon>Bacilli</taxon>
        <taxon>Bacillales</taxon>
        <taxon>Paenibacillaceae</taxon>
        <taxon>Paenibacillus</taxon>
    </lineage>
</organism>
<keyword evidence="2" id="KW-1003">Cell membrane</keyword>
<proteinExistence type="predicted"/>
<evidence type="ECO:0000256" key="4">
    <source>
        <dbReference type="ARBA" id="ARBA00022989"/>
    </source>
</evidence>
<accession>A0A2R5EUC2</accession>
<feature type="transmembrane region" description="Helical" evidence="6">
    <location>
        <begin position="254"/>
        <end position="278"/>
    </location>
</feature>
<evidence type="ECO:0000313" key="8">
    <source>
        <dbReference type="EMBL" id="GBG10286.1"/>
    </source>
</evidence>
<comment type="caution">
    <text evidence="8">The sequence shown here is derived from an EMBL/GenBank/DDBJ whole genome shotgun (WGS) entry which is preliminary data.</text>
</comment>
<evidence type="ECO:0000256" key="3">
    <source>
        <dbReference type="ARBA" id="ARBA00022692"/>
    </source>
</evidence>
<dbReference type="Pfam" id="PF02743">
    <property type="entry name" value="dCache_1"/>
    <property type="match status" value="1"/>
</dbReference>
<dbReference type="AlphaFoldDB" id="A0A2R5EUC2"/>
<dbReference type="EMBL" id="BDQX01000306">
    <property type="protein sequence ID" value="GBG10286.1"/>
    <property type="molecule type" value="Genomic_DNA"/>
</dbReference>